<dbReference type="Gene3D" id="3.40.47.10">
    <property type="match status" value="1"/>
</dbReference>
<dbReference type="InterPro" id="IPR055140">
    <property type="entry name" value="Thiolase_C_2"/>
</dbReference>
<dbReference type="InterPro" id="IPR020613">
    <property type="entry name" value="Thiolase_CS"/>
</dbReference>
<evidence type="ECO:0000256" key="4">
    <source>
        <dbReference type="ARBA" id="ARBA00023055"/>
    </source>
</evidence>
<comment type="caution">
    <text evidence="9">The sequence shown here is derived from an EMBL/GenBank/DDBJ whole genome shotgun (WGS) entry which is preliminary data.</text>
</comment>
<reference evidence="9 10" key="1">
    <citation type="submission" date="2024-03" db="EMBL/GenBank/DDBJ databases">
        <title>Draft genome sequence of Pseudonocardia nematodicida JCM 31783.</title>
        <authorList>
            <person name="Butdee W."/>
            <person name="Duangmal K."/>
        </authorList>
    </citation>
    <scope>NUCLEOTIDE SEQUENCE [LARGE SCALE GENOMIC DNA]</scope>
    <source>
        <strain evidence="9 10">JCM 31783</strain>
    </source>
</reference>
<gene>
    <name evidence="9" type="ORF">WIS52_19715</name>
</gene>
<evidence type="ECO:0000256" key="6">
    <source>
        <dbReference type="ARBA" id="ARBA00032316"/>
    </source>
</evidence>
<feature type="domain" description="Thiolase N-terminal" evidence="7">
    <location>
        <begin position="12"/>
        <end position="219"/>
    </location>
</feature>
<dbReference type="RefSeq" id="WP_349299777.1">
    <property type="nucleotide sequence ID" value="NZ_JBEDNQ010000008.1"/>
</dbReference>
<keyword evidence="5" id="KW-0446">Lipid-binding</keyword>
<keyword evidence="2" id="KW-0813">Transport</keyword>
<dbReference type="InterPro" id="IPR020616">
    <property type="entry name" value="Thiolase_N"/>
</dbReference>
<keyword evidence="3" id="KW-0808">Transferase</keyword>
<sequence>MSTGSAALPAPVHVVGAAMIPMGRHRRSSYAGLAVGPVLDALAAAGLGRERVRAAFVGHSFGGMLTGQRVLKEIGLGGLPVVNVDNACSGGASAVHLAARAVAAGEYDVVLVVGVEKLTQFGGGTLPLVTEDPEVRRGMVMPALYAMRARRYLHERGTIDDLAAVSVKARRHGARNPYAQLRSEVTAEQVLASRPIADPLTLFMCCPTGDGAAAVVLVSDRARAELDGPAVRILASVLHSGEMDLGARDMLHPEITFASARDAYEAAGMGPDELDVVELHDAFSIAELIYYEALGLCPVGEAGKLLRSGETTFGGRVVVNPSGGLLAKGHPVGASGTAQVAEAFWQLTGTAGDRQVEGARTALTHVTGGGIAGLDHGACTVHVLRAG</sequence>
<dbReference type="InterPro" id="IPR002155">
    <property type="entry name" value="Thiolase"/>
</dbReference>
<evidence type="ECO:0000256" key="3">
    <source>
        <dbReference type="ARBA" id="ARBA00022679"/>
    </source>
</evidence>
<dbReference type="EMBL" id="JBEDNQ010000008">
    <property type="protein sequence ID" value="MEQ3552706.1"/>
    <property type="molecule type" value="Genomic_DNA"/>
</dbReference>
<dbReference type="Pfam" id="PF22691">
    <property type="entry name" value="Thiolase_C_1"/>
    <property type="match status" value="1"/>
</dbReference>
<dbReference type="SUPFAM" id="SSF53901">
    <property type="entry name" value="Thiolase-like"/>
    <property type="match status" value="2"/>
</dbReference>
<evidence type="ECO:0000313" key="9">
    <source>
        <dbReference type="EMBL" id="MEQ3552706.1"/>
    </source>
</evidence>
<feature type="domain" description="Thiolase C-terminal" evidence="8">
    <location>
        <begin position="253"/>
        <end position="371"/>
    </location>
</feature>
<accession>A0ABV1KE22</accession>
<dbReference type="Proteomes" id="UP001494902">
    <property type="component" value="Unassembled WGS sequence"/>
</dbReference>
<dbReference type="PANTHER" id="PTHR42870">
    <property type="entry name" value="ACETYL-COA C-ACETYLTRANSFERASE"/>
    <property type="match status" value="1"/>
</dbReference>
<evidence type="ECO:0000256" key="2">
    <source>
        <dbReference type="ARBA" id="ARBA00022448"/>
    </source>
</evidence>
<dbReference type="PANTHER" id="PTHR42870:SF1">
    <property type="entry name" value="NON-SPECIFIC LIPID-TRANSFER PROTEIN-LIKE 2"/>
    <property type="match status" value="1"/>
</dbReference>
<dbReference type="Pfam" id="PF00108">
    <property type="entry name" value="Thiolase_N"/>
    <property type="match status" value="1"/>
</dbReference>
<dbReference type="EC" id="2.3.1.176" evidence="1"/>
<evidence type="ECO:0000256" key="5">
    <source>
        <dbReference type="ARBA" id="ARBA00023121"/>
    </source>
</evidence>
<proteinExistence type="predicted"/>
<evidence type="ECO:0000313" key="10">
    <source>
        <dbReference type="Proteomes" id="UP001494902"/>
    </source>
</evidence>
<protein>
    <recommendedName>
        <fullName evidence="1">propanoyl-CoA C-acyltransferase</fullName>
        <ecNumber evidence="1">2.3.1.176</ecNumber>
    </recommendedName>
    <alternativeName>
        <fullName evidence="6">Propanoyl-CoA C-acyltransferase</fullName>
    </alternativeName>
</protein>
<name>A0ABV1KE22_9PSEU</name>
<organism evidence="9 10">
    <name type="scientific">Pseudonocardia nematodicida</name>
    <dbReference type="NCBI Taxonomy" id="1206997"/>
    <lineage>
        <taxon>Bacteria</taxon>
        <taxon>Bacillati</taxon>
        <taxon>Actinomycetota</taxon>
        <taxon>Actinomycetes</taxon>
        <taxon>Pseudonocardiales</taxon>
        <taxon>Pseudonocardiaceae</taxon>
        <taxon>Pseudonocardia</taxon>
    </lineage>
</organism>
<dbReference type="CDD" id="cd00829">
    <property type="entry name" value="SCP-x_thiolase"/>
    <property type="match status" value="1"/>
</dbReference>
<dbReference type="InterPro" id="IPR016039">
    <property type="entry name" value="Thiolase-like"/>
</dbReference>
<dbReference type="PROSITE" id="PS00737">
    <property type="entry name" value="THIOLASE_2"/>
    <property type="match status" value="1"/>
</dbReference>
<evidence type="ECO:0000259" key="8">
    <source>
        <dbReference type="Pfam" id="PF22691"/>
    </source>
</evidence>
<evidence type="ECO:0000259" key="7">
    <source>
        <dbReference type="Pfam" id="PF00108"/>
    </source>
</evidence>
<keyword evidence="4" id="KW-0445">Lipid transport</keyword>
<evidence type="ECO:0000256" key="1">
    <source>
        <dbReference type="ARBA" id="ARBA00012352"/>
    </source>
</evidence>
<keyword evidence="10" id="KW-1185">Reference proteome</keyword>
<dbReference type="PIRSF" id="PIRSF000429">
    <property type="entry name" value="Ac-CoA_Ac_transf"/>
    <property type="match status" value="1"/>
</dbReference>